<dbReference type="InterPro" id="IPR035986">
    <property type="entry name" value="PKD_dom_sf"/>
</dbReference>
<dbReference type="PANTHER" id="PTHR12143:SF43">
    <property type="entry name" value="PUTATIVE-RELATED"/>
    <property type="match status" value="1"/>
</dbReference>
<dbReference type="Pfam" id="PF07971">
    <property type="entry name" value="Glyco_hydro_92"/>
    <property type="match status" value="1"/>
</dbReference>
<dbReference type="SUPFAM" id="SSF49785">
    <property type="entry name" value="Galactose-binding domain-like"/>
    <property type="match status" value="2"/>
</dbReference>
<dbReference type="Pfam" id="PF00754">
    <property type="entry name" value="F5_F8_type_C"/>
    <property type="match status" value="1"/>
</dbReference>
<name>A0ABU0R848_9MICO</name>
<organism evidence="7 8">
    <name type="scientific">Agromyces ramosus</name>
    <dbReference type="NCBI Taxonomy" id="33879"/>
    <lineage>
        <taxon>Bacteria</taxon>
        <taxon>Bacillati</taxon>
        <taxon>Actinomycetota</taxon>
        <taxon>Actinomycetes</taxon>
        <taxon>Micrococcales</taxon>
        <taxon>Microbacteriaceae</taxon>
        <taxon>Agromyces</taxon>
    </lineage>
</organism>
<dbReference type="Gene3D" id="1.20.1050.60">
    <property type="entry name" value="alpha-1,2-mannosidase"/>
    <property type="match status" value="1"/>
</dbReference>
<dbReference type="SUPFAM" id="SSF49384">
    <property type="entry name" value="Carbohydrate-binding domain"/>
    <property type="match status" value="1"/>
</dbReference>
<dbReference type="PROSITE" id="PS51318">
    <property type="entry name" value="TAT"/>
    <property type="match status" value="1"/>
</dbReference>
<keyword evidence="1" id="KW-0378">Hydrolase</keyword>
<evidence type="ECO:0000259" key="5">
    <source>
        <dbReference type="PROSITE" id="PS50093"/>
    </source>
</evidence>
<dbReference type="InterPro" id="IPR013783">
    <property type="entry name" value="Ig-like_fold"/>
</dbReference>
<evidence type="ECO:0000256" key="2">
    <source>
        <dbReference type="ARBA" id="ARBA00023295"/>
    </source>
</evidence>
<feature type="domain" description="F5/8 type C" evidence="4">
    <location>
        <begin position="74"/>
        <end position="169"/>
    </location>
</feature>
<dbReference type="Gene3D" id="2.70.98.10">
    <property type="match status" value="1"/>
</dbReference>
<dbReference type="InterPro" id="IPR001919">
    <property type="entry name" value="CBD2"/>
</dbReference>
<reference evidence="7 8" key="1">
    <citation type="submission" date="2023-07" db="EMBL/GenBank/DDBJ databases">
        <title>Comparative genomics of wheat-associated soil bacteria to identify genetic determinants of phenazine resistance.</title>
        <authorList>
            <person name="Mouncey N."/>
        </authorList>
    </citation>
    <scope>NUCLEOTIDE SEQUENCE [LARGE SCALE GENOMIC DNA]</scope>
    <source>
        <strain evidence="7 8">V3I3</strain>
    </source>
</reference>
<feature type="signal peptide" evidence="3">
    <location>
        <begin position="1"/>
        <end position="43"/>
    </location>
</feature>
<dbReference type="PROSITE" id="PS50022">
    <property type="entry name" value="FA58C_3"/>
    <property type="match status" value="1"/>
</dbReference>
<dbReference type="InterPro" id="IPR006311">
    <property type="entry name" value="TAT_signal"/>
</dbReference>
<feature type="domain" description="PKD" evidence="5">
    <location>
        <begin position="1645"/>
        <end position="1687"/>
    </location>
</feature>
<evidence type="ECO:0000256" key="3">
    <source>
        <dbReference type="SAM" id="SignalP"/>
    </source>
</evidence>
<protein>
    <submittedName>
        <fullName evidence="7">Alpha-1,2-mannosidase</fullName>
    </submittedName>
</protein>
<comment type="caution">
    <text evidence="7">The sequence shown here is derived from an EMBL/GenBank/DDBJ whole genome shotgun (WGS) entry which is preliminary data.</text>
</comment>
<dbReference type="Gene3D" id="1.20.1610.10">
    <property type="entry name" value="alpha-1,2-mannosidases domains"/>
    <property type="match status" value="1"/>
</dbReference>
<dbReference type="RefSeq" id="WP_307041296.1">
    <property type="nucleotide sequence ID" value="NZ_JAUSYY010000001.1"/>
</dbReference>
<dbReference type="InterPro" id="IPR008965">
    <property type="entry name" value="CBM2/CBM3_carb-bd_dom_sf"/>
</dbReference>
<dbReference type="InterPro" id="IPR050883">
    <property type="entry name" value="PNGase"/>
</dbReference>
<dbReference type="Gene3D" id="3.30.2080.10">
    <property type="entry name" value="GH92 mannosidase domain"/>
    <property type="match status" value="1"/>
</dbReference>
<dbReference type="InterPro" id="IPR008928">
    <property type="entry name" value="6-hairpin_glycosidase_sf"/>
</dbReference>
<keyword evidence="8" id="KW-1185">Reference proteome</keyword>
<keyword evidence="2" id="KW-0326">Glycosidase</keyword>
<dbReference type="PROSITE" id="PS51173">
    <property type="entry name" value="CBM2"/>
    <property type="match status" value="1"/>
</dbReference>
<dbReference type="SUPFAM" id="SSF49299">
    <property type="entry name" value="PKD domain"/>
    <property type="match status" value="1"/>
</dbReference>
<gene>
    <name evidence="7" type="ORF">QFZ26_001773</name>
</gene>
<evidence type="ECO:0000259" key="6">
    <source>
        <dbReference type="PROSITE" id="PS51173"/>
    </source>
</evidence>
<dbReference type="Gene3D" id="2.60.40.10">
    <property type="entry name" value="Immunoglobulins"/>
    <property type="match status" value="2"/>
</dbReference>
<dbReference type="InterPro" id="IPR012939">
    <property type="entry name" value="Glyco_hydro_92"/>
</dbReference>
<accession>A0ABU0R848</accession>
<evidence type="ECO:0000313" key="7">
    <source>
        <dbReference type="EMBL" id="MDQ0894218.1"/>
    </source>
</evidence>
<evidence type="ECO:0000259" key="4">
    <source>
        <dbReference type="PROSITE" id="PS50022"/>
    </source>
</evidence>
<dbReference type="Gene3D" id="2.60.120.260">
    <property type="entry name" value="Galactose-binding domain-like"/>
    <property type="match status" value="2"/>
</dbReference>
<dbReference type="InterPro" id="IPR000421">
    <property type="entry name" value="FA58C"/>
</dbReference>
<dbReference type="InterPro" id="IPR005887">
    <property type="entry name" value="GH92_a_mannosidase_put"/>
</dbReference>
<dbReference type="InterPro" id="IPR014718">
    <property type="entry name" value="GH-type_carb-bd"/>
</dbReference>
<dbReference type="PANTHER" id="PTHR12143">
    <property type="entry name" value="PEPTIDE N-GLYCANASE PNGASE -RELATED"/>
    <property type="match status" value="1"/>
</dbReference>
<dbReference type="Pfam" id="PF00553">
    <property type="entry name" value="CBM_2"/>
    <property type="match status" value="1"/>
</dbReference>
<feature type="domain" description="CBM2" evidence="6">
    <location>
        <begin position="1888"/>
        <end position="1999"/>
    </location>
</feature>
<dbReference type="SUPFAM" id="SSF48208">
    <property type="entry name" value="Six-hairpin glycosidases"/>
    <property type="match status" value="1"/>
</dbReference>
<evidence type="ECO:0000313" key="8">
    <source>
        <dbReference type="Proteomes" id="UP001239083"/>
    </source>
</evidence>
<dbReference type="InterPro" id="IPR008979">
    <property type="entry name" value="Galactose-bd-like_sf"/>
</dbReference>
<dbReference type="NCBIfam" id="TIGR01180">
    <property type="entry name" value="aman2_put"/>
    <property type="match status" value="1"/>
</dbReference>
<keyword evidence="3" id="KW-0732">Signal</keyword>
<sequence>MSAYPSSRPSGMQSPMRRSLAALAGTALLLGLLPLGAASTAFAAEASDFSTSFESDETLKPYADLVEERDGVPLQQNVAGPSGGSVLSSVTAVSASGENGAGEAAIRAADGDSGTKWLVFSSSAWLRYELSQTVAIASYSITSGDDAPERDPKNWIVQGSNDGTTWTTIDTRTNQDWTAAERRTKKSFEVTGAAPYSRYRLEIQANHSGGIIQLADFDLLQAVDPEAGDAPMTSLVGSGPSRGYNMKARVGFTGTHSLRFGGEHSADGEAFATNRLFDVEIPVGADTRLSYLVFPELTANDLQYPSTYSAVDLKFTDGSFLSDLAPRDVYDISATAEGQGTGKILYPNQWNHVEIDLGPVAAGKTIEGILVAYDNPGGTDATAFQGWLDDISVVAQPERIDGSSLTNFVDTRRGTNSSSAFSRGSNEAITSVPNGFNFLVPVTNALATSREYSYQQENDEQNRTRFEGLGISHQPSPWMGDRNQFSAMPVAGAGAPSGNPHTRALTFSHDNETAQPDYYGVTTDSGVRAEMTPTNRGMIMRFTFRDADASGSVVLDSPTGDGDFTIDAATGRVTGWIDKGSGFVAGQSRMFVSGRFDATPVATGTAAGGRPLTEYARFALGSDKTVTLRLATSLISLDQAGKNFDQEVGDRSFDSVRAEARDLWNERLGVMEVDGASETELRTLYGNLYRLNVYPNAQFENTGTPESPDYKYASPVSPETGTDTPTTTAAKIVSGKMYVNNGFWDTYRTTWPAYSLLYPEVAAELIDGFTEQYRDGGWIARWSSPGYANIMTGTSSDVSFADAHLRGVELPDALETYDAAVKNASTPSSNANVGRKSLNTSTFLGYTPASQGESVSWATEGYINDYGIGNMAAALADDPATPESRRATLREEAEYYLDRATNYVNMFDPAIDFFQARNSDGSFVTPADQYNPKAWWGPYTETNGWNFAFHAPQDPQGLANLYGGDEGLEQKLDEFFATPETSLGTIHEEVEARDGRFGQWGVSNQVSHHIPFMYNAAGAPAKAQQIVREALQRSFAGSTIGQGYAGDEDNGEMSAWYILSALGLYPLQVGSTDLVIGSPLFDKATVHLADGADLVINAQGNSSENVYVQSLAVDGEPWTSTSIDSNVLTDGTTLDFVMGAEPSAWGTGADDAPPSLTTGDEVAKPLVDTTDPVIAAVSSSGGENLAPLVDNTSSSIVTFATATPQLTFTYAGAKQRPTFYTLTAGAAPGDPSAWTLEGSDDGVTWTTVDSRSEVVFANRGQTTPFKVANPGSYRQFRLTITGGAPTISLSEVELLTDGAGSEASELTFSPAAGLVAESGVERRFTLGILSGGSSDGYTTSVEWGDGSEPSAANIGDPKVGNFPVSATHTFAEAGVYRGAVSVTDGDASSTVPVVFTVAHIEPLSLRAAFDSVCIGDDGVGANCDAKGISYPRAGLKAGGLEAGVEHGVPGTDLRFTVPVIPAGQPDNATGRGQTINLDLGAGATKLSFIGAATERNQDTSVTVNFTDGTSATSPLRFSDWTKGGNANATAPYGNIEVVKSSYRLVGASPSNTASFFFSTVPYTIPEGKVVESITMPVQPGDPGVEGRVHVFAIASNGATPPSLEFTATAGADVQGLVGDELAVDLASIVPTDATAPAPIVRVQWGDTSVTEDATLAEGDAGEVLASGSHVYAAPGTYTVSVTVATGARTEQLELTATIEEPEPIYETSLSATPEDGVLAGGDIEVAGEGFAPGESVSLVLQTPTEVERTVDADGEGRVSSTLTVPAGTEPGMYAVVATGAKSAMPATDTVQVLPPVVDPVYTPVLHSNATTGRPGDLVSLTGEGFAPDEEVRIEVGSDPIGTVTVDRLGALQFEFEIPDGLPVGDHRIVATGATSKVPAEVDLEVLPPEELQPRCEVSYVINGKSKKAFSADLTITNTGDAWYTAWELGFEFPGSQTVHHGADAWWQQEGTTVTANNLPWNGTIAPGESVGLSFNGRVNGGGNPEPDAFTVNGADCTVK</sequence>
<feature type="chain" id="PRO_5045645612" evidence="3">
    <location>
        <begin position="44"/>
        <end position="1999"/>
    </location>
</feature>
<dbReference type="InterPro" id="IPR012291">
    <property type="entry name" value="CBM2_carb-bd_dom_sf"/>
</dbReference>
<evidence type="ECO:0000256" key="1">
    <source>
        <dbReference type="ARBA" id="ARBA00022801"/>
    </source>
</evidence>
<dbReference type="InterPro" id="IPR041371">
    <property type="entry name" value="GH92_N"/>
</dbReference>
<dbReference type="EMBL" id="JAUSYY010000001">
    <property type="protein sequence ID" value="MDQ0894218.1"/>
    <property type="molecule type" value="Genomic_DNA"/>
</dbReference>
<dbReference type="InterPro" id="IPR000601">
    <property type="entry name" value="PKD_dom"/>
</dbReference>
<proteinExistence type="predicted"/>
<dbReference type="Pfam" id="PF17678">
    <property type="entry name" value="Glyco_hydro_92N"/>
    <property type="match status" value="1"/>
</dbReference>
<dbReference type="SMART" id="SM00637">
    <property type="entry name" value="CBD_II"/>
    <property type="match status" value="1"/>
</dbReference>
<dbReference type="PROSITE" id="PS50093">
    <property type="entry name" value="PKD"/>
    <property type="match status" value="1"/>
</dbReference>
<dbReference type="Proteomes" id="UP001239083">
    <property type="component" value="Unassembled WGS sequence"/>
</dbReference>
<dbReference type="Gene3D" id="2.60.40.290">
    <property type="match status" value="1"/>
</dbReference>